<organism evidence="1 2">
    <name type="scientific">Tripterygium wilfordii</name>
    <name type="common">Thunder God vine</name>
    <dbReference type="NCBI Taxonomy" id="458696"/>
    <lineage>
        <taxon>Eukaryota</taxon>
        <taxon>Viridiplantae</taxon>
        <taxon>Streptophyta</taxon>
        <taxon>Embryophyta</taxon>
        <taxon>Tracheophyta</taxon>
        <taxon>Spermatophyta</taxon>
        <taxon>Magnoliopsida</taxon>
        <taxon>eudicotyledons</taxon>
        <taxon>Gunneridae</taxon>
        <taxon>Pentapetalae</taxon>
        <taxon>rosids</taxon>
        <taxon>fabids</taxon>
        <taxon>Celastrales</taxon>
        <taxon>Celastraceae</taxon>
        <taxon>Tripterygium</taxon>
    </lineage>
</organism>
<name>A0A7J7CWW0_TRIWF</name>
<comment type="caution">
    <text evidence="1">The sequence shown here is derived from an EMBL/GenBank/DDBJ whole genome shotgun (WGS) entry which is preliminary data.</text>
</comment>
<proteinExistence type="predicted"/>
<evidence type="ECO:0000313" key="2">
    <source>
        <dbReference type="Proteomes" id="UP000593562"/>
    </source>
</evidence>
<dbReference type="EMBL" id="JAAARO010000013">
    <property type="protein sequence ID" value="KAF5738376.1"/>
    <property type="molecule type" value="Genomic_DNA"/>
</dbReference>
<gene>
    <name evidence="1" type="ORF">HS088_TW13G01274</name>
</gene>
<dbReference type="Proteomes" id="UP000593562">
    <property type="component" value="Unassembled WGS sequence"/>
</dbReference>
<dbReference type="AlphaFoldDB" id="A0A7J7CWW0"/>
<reference evidence="1 2" key="1">
    <citation type="journal article" date="2020" name="Nat. Commun.">
        <title>Genome of Tripterygium wilfordii and identification of cytochrome P450 involved in triptolide biosynthesis.</title>
        <authorList>
            <person name="Tu L."/>
            <person name="Su P."/>
            <person name="Zhang Z."/>
            <person name="Gao L."/>
            <person name="Wang J."/>
            <person name="Hu T."/>
            <person name="Zhou J."/>
            <person name="Zhang Y."/>
            <person name="Zhao Y."/>
            <person name="Liu Y."/>
            <person name="Song Y."/>
            <person name="Tong Y."/>
            <person name="Lu Y."/>
            <person name="Yang J."/>
            <person name="Xu C."/>
            <person name="Jia M."/>
            <person name="Peters R.J."/>
            <person name="Huang L."/>
            <person name="Gao W."/>
        </authorList>
    </citation>
    <scope>NUCLEOTIDE SEQUENCE [LARGE SCALE GENOMIC DNA]</scope>
    <source>
        <strain evidence="2">cv. XIE 37</strain>
        <tissue evidence="1">Leaf</tissue>
    </source>
</reference>
<protein>
    <submittedName>
        <fullName evidence="1">MYB transcriptional factor</fullName>
    </submittedName>
</protein>
<keyword evidence="2" id="KW-1185">Reference proteome</keyword>
<dbReference type="InParanoid" id="A0A7J7CWW0"/>
<accession>A0A7J7CWW0</accession>
<sequence>MSSSPNHDSDSSSEHPSRVHHITAGGIMIPNITMSMDSSISTTSSASMSMQSIVTGNQFDPFLVLDNRSDMTALTSFFNVPTSLTTQVGMGDGMFYGGDYGVVLENNKLGLGSDISLPPLENIRSNIINEENHDNVVIGMKGHNNNNNNNLSNNNNTCFNNTADHNQGFKVEDVFGYEENHWESGENLRMGDWDLEGLMENLVPSFPFLDFQVE</sequence>
<evidence type="ECO:0000313" key="1">
    <source>
        <dbReference type="EMBL" id="KAF5738376.1"/>
    </source>
</evidence>